<dbReference type="AlphaFoldDB" id="A0A4Z1JEC9"/>
<evidence type="ECO:0000313" key="1">
    <source>
        <dbReference type="EMBL" id="TGO67563.1"/>
    </source>
</evidence>
<dbReference type="Proteomes" id="UP000297229">
    <property type="component" value="Unassembled WGS sequence"/>
</dbReference>
<proteinExistence type="predicted"/>
<dbReference type="EMBL" id="PQXM01000880">
    <property type="protein sequence ID" value="TGO67563.1"/>
    <property type="molecule type" value="Genomic_DNA"/>
</dbReference>
<gene>
    <name evidence="1" type="ORF">BELL_0882g00040</name>
</gene>
<name>A0A4Z1JEC9_9HELO</name>
<protein>
    <submittedName>
        <fullName evidence="1">Uncharacterized protein</fullName>
    </submittedName>
</protein>
<reference evidence="1 2" key="1">
    <citation type="submission" date="2017-12" db="EMBL/GenBank/DDBJ databases">
        <title>Comparative genomics of Botrytis spp.</title>
        <authorList>
            <person name="Valero-Jimenez C.A."/>
            <person name="Tapia P."/>
            <person name="Veloso J."/>
            <person name="Silva-Moreno E."/>
            <person name="Staats M."/>
            <person name="Valdes J.H."/>
            <person name="Van Kan J.A.L."/>
        </authorList>
    </citation>
    <scope>NUCLEOTIDE SEQUENCE [LARGE SCALE GENOMIC DNA]</scope>
    <source>
        <strain evidence="1 2">Be9601</strain>
    </source>
</reference>
<evidence type="ECO:0000313" key="2">
    <source>
        <dbReference type="Proteomes" id="UP000297229"/>
    </source>
</evidence>
<accession>A0A4Z1JEC9</accession>
<comment type="caution">
    <text evidence="1">The sequence shown here is derived from an EMBL/GenBank/DDBJ whole genome shotgun (WGS) entry which is preliminary data.</text>
</comment>
<organism evidence="1 2">
    <name type="scientific">Botrytis elliptica</name>
    <dbReference type="NCBI Taxonomy" id="278938"/>
    <lineage>
        <taxon>Eukaryota</taxon>
        <taxon>Fungi</taxon>
        <taxon>Dikarya</taxon>
        <taxon>Ascomycota</taxon>
        <taxon>Pezizomycotina</taxon>
        <taxon>Leotiomycetes</taxon>
        <taxon>Helotiales</taxon>
        <taxon>Sclerotiniaceae</taxon>
        <taxon>Botrytis</taxon>
    </lineage>
</organism>
<keyword evidence="2" id="KW-1185">Reference proteome</keyword>
<sequence>MSAELNLIRDNFHESHGIGKIDQYFAFVIMKEMPGKDSFTSSIVLNPYSQDSHWFQCTVSLTTLSASQ</sequence>